<dbReference type="PANTHER" id="PTHR43328">
    <property type="entry name" value="ACETYLTRANSFERASE-RELATED"/>
    <property type="match status" value="1"/>
</dbReference>
<name>X1VLE5_9ZZZZ</name>
<accession>X1VLE5</accession>
<feature type="domain" description="N-acetyltransferase" evidence="1">
    <location>
        <begin position="10"/>
        <end position="111"/>
    </location>
</feature>
<organism evidence="2">
    <name type="scientific">marine sediment metagenome</name>
    <dbReference type="NCBI Taxonomy" id="412755"/>
    <lineage>
        <taxon>unclassified sequences</taxon>
        <taxon>metagenomes</taxon>
        <taxon>ecological metagenomes</taxon>
    </lineage>
</organism>
<dbReference type="InterPro" id="IPR016181">
    <property type="entry name" value="Acyl_CoA_acyltransferase"/>
</dbReference>
<dbReference type="Pfam" id="PF13302">
    <property type="entry name" value="Acetyltransf_3"/>
    <property type="match status" value="1"/>
</dbReference>
<evidence type="ECO:0000259" key="1">
    <source>
        <dbReference type="Pfam" id="PF13302"/>
    </source>
</evidence>
<dbReference type="AlphaFoldDB" id="X1VLE5"/>
<dbReference type="SUPFAM" id="SSF55729">
    <property type="entry name" value="Acyl-CoA N-acyltransferases (Nat)"/>
    <property type="match status" value="1"/>
</dbReference>
<dbReference type="InterPro" id="IPR000182">
    <property type="entry name" value="GNAT_dom"/>
</dbReference>
<sequence length="112" mass="13109">MNIKLKYCGIRSWREKDAESLTYHANNRKIWINLRDAFPHPYILSDAYKFIEFAKSKDPETLFCISKNNEAIGSIGHSLQHDVERFSAEIGYWLGEKFWNRGIMTEALRAVP</sequence>
<dbReference type="Gene3D" id="3.40.630.30">
    <property type="match status" value="1"/>
</dbReference>
<dbReference type="PANTHER" id="PTHR43328:SF1">
    <property type="entry name" value="N-ACETYLTRANSFERASE DOMAIN-CONTAINING PROTEIN"/>
    <property type="match status" value="1"/>
</dbReference>
<dbReference type="GO" id="GO:0016747">
    <property type="term" value="F:acyltransferase activity, transferring groups other than amino-acyl groups"/>
    <property type="evidence" value="ECO:0007669"/>
    <property type="project" value="InterPro"/>
</dbReference>
<feature type="non-terminal residue" evidence="2">
    <location>
        <position position="112"/>
    </location>
</feature>
<protein>
    <recommendedName>
        <fullName evidence="1">N-acetyltransferase domain-containing protein</fullName>
    </recommendedName>
</protein>
<dbReference type="EMBL" id="BARW01040160">
    <property type="protein sequence ID" value="GAJ16621.1"/>
    <property type="molecule type" value="Genomic_DNA"/>
</dbReference>
<evidence type="ECO:0000313" key="2">
    <source>
        <dbReference type="EMBL" id="GAJ16621.1"/>
    </source>
</evidence>
<comment type="caution">
    <text evidence="2">The sequence shown here is derived from an EMBL/GenBank/DDBJ whole genome shotgun (WGS) entry which is preliminary data.</text>
</comment>
<reference evidence="2" key="1">
    <citation type="journal article" date="2014" name="Front. Microbiol.">
        <title>High frequency of phylogenetically diverse reductive dehalogenase-homologous genes in deep subseafloor sedimentary metagenomes.</title>
        <authorList>
            <person name="Kawai M."/>
            <person name="Futagami T."/>
            <person name="Toyoda A."/>
            <person name="Takaki Y."/>
            <person name="Nishi S."/>
            <person name="Hori S."/>
            <person name="Arai W."/>
            <person name="Tsubouchi T."/>
            <person name="Morono Y."/>
            <person name="Uchiyama I."/>
            <person name="Ito T."/>
            <person name="Fujiyama A."/>
            <person name="Inagaki F."/>
            <person name="Takami H."/>
        </authorList>
    </citation>
    <scope>NUCLEOTIDE SEQUENCE</scope>
    <source>
        <strain evidence="2">Expedition CK06-06</strain>
    </source>
</reference>
<gene>
    <name evidence="2" type="ORF">S12H4_60837</name>
</gene>
<proteinExistence type="predicted"/>